<comment type="caution">
    <text evidence="3">The sequence shown here is derived from an EMBL/GenBank/DDBJ whole genome shotgun (WGS) entry which is preliminary data.</text>
</comment>
<evidence type="ECO:0000256" key="1">
    <source>
        <dbReference type="SAM" id="Phobius"/>
    </source>
</evidence>
<feature type="domain" description="Pyrrolo-quinoline quinone repeat" evidence="2">
    <location>
        <begin position="522"/>
        <end position="583"/>
    </location>
</feature>
<evidence type="ECO:0000259" key="2">
    <source>
        <dbReference type="Pfam" id="PF13360"/>
    </source>
</evidence>
<keyword evidence="1" id="KW-0812">Transmembrane</keyword>
<protein>
    <submittedName>
        <fullName evidence="3">PQQ-binding-like beta-propeller repeat protein</fullName>
    </submittedName>
</protein>
<dbReference type="PANTHER" id="PTHR34512:SF30">
    <property type="entry name" value="OUTER MEMBRANE PROTEIN ASSEMBLY FACTOR BAMB"/>
    <property type="match status" value="1"/>
</dbReference>
<sequence>MNTTDKLKLSQNIAVIAGIFCLAVAMLLLLNFWQVSKTDPIESKALEALVQRLKQEPNNEELKVEIRNFDLLARKAYFNSQWQVKTGAYLLLFGAIVLAFALRIYYSVKSKIEEPDAKLENEIASRILAQKGIMIVGATVMILAVLASFATVNHLNYYNAETQTAEAVATPESEGIEIIEVGKVPKHEVDEQTQTAVPETEKAEQLAEENIQQKTKAAETEKIVEKDEPVAKQSVPGGIRLADLQKNHNSLRGPLAQGIISHKNIPTTWNAADGTNVLWKAAIPKHGFNSPVIWGDKIFIAGADNTTREVYCYNRNDGKLLWTGDADNIPGSPASPPKVTEDTGLAAPTLTVDNKGVYAIFATGDIVGFDMNGKRLWARNLGVPDNHYGHSSSLITWANKVLVQYDTNRGGKILALNTATGETVWETVRQSKISWASPILAEIDGKYQVILTADPIVAGYDVETGEELWKVECMMGEVGPSVAYSDGVVFAANEYARLVAINPKDASIIWENDDYLPEAASPLAHNGLLIIATSYGVIVCYDAKTGEQYWEDDVGTTLYASPVVADGKLFMMDNDGVMRIYEFSKELKKISENELGETAGTTPAFSDGRIYIRGENNLYCIGK</sequence>
<keyword evidence="1" id="KW-1133">Transmembrane helix</keyword>
<keyword evidence="1" id="KW-0472">Membrane</keyword>
<gene>
    <name evidence="3" type="ORF">OU798_11115</name>
</gene>
<evidence type="ECO:0000313" key="4">
    <source>
        <dbReference type="Proteomes" id="UP001145087"/>
    </source>
</evidence>
<dbReference type="InterPro" id="IPR002372">
    <property type="entry name" value="PQQ_rpt_dom"/>
</dbReference>
<dbReference type="Gene3D" id="2.40.10.480">
    <property type="match status" value="1"/>
</dbReference>
<dbReference type="SUPFAM" id="SSF50998">
    <property type="entry name" value="Quinoprotein alcohol dehydrogenase-like"/>
    <property type="match status" value="1"/>
</dbReference>
<evidence type="ECO:0000313" key="3">
    <source>
        <dbReference type="EMBL" id="MCY1720898.1"/>
    </source>
</evidence>
<dbReference type="Gene3D" id="2.130.10.10">
    <property type="entry name" value="YVTN repeat-like/Quinoprotein amine dehydrogenase"/>
    <property type="match status" value="1"/>
</dbReference>
<accession>A0A9X3J5Y3</accession>
<feature type="transmembrane region" description="Helical" evidence="1">
    <location>
        <begin position="12"/>
        <end position="33"/>
    </location>
</feature>
<dbReference type="Proteomes" id="UP001145087">
    <property type="component" value="Unassembled WGS sequence"/>
</dbReference>
<feature type="domain" description="Pyrrolo-quinoline quinone repeat" evidence="2">
    <location>
        <begin position="271"/>
        <end position="428"/>
    </location>
</feature>
<dbReference type="SMART" id="SM00564">
    <property type="entry name" value="PQQ"/>
    <property type="match status" value="6"/>
</dbReference>
<dbReference type="InterPro" id="IPR015943">
    <property type="entry name" value="WD40/YVTN_repeat-like_dom_sf"/>
</dbReference>
<organism evidence="3 4">
    <name type="scientific">Draconibacterium aestuarii</name>
    <dbReference type="NCBI Taxonomy" id="2998507"/>
    <lineage>
        <taxon>Bacteria</taxon>
        <taxon>Pseudomonadati</taxon>
        <taxon>Bacteroidota</taxon>
        <taxon>Bacteroidia</taxon>
        <taxon>Marinilabiliales</taxon>
        <taxon>Prolixibacteraceae</taxon>
        <taxon>Draconibacterium</taxon>
    </lineage>
</organism>
<dbReference type="InterPro" id="IPR011047">
    <property type="entry name" value="Quinoprotein_ADH-like_sf"/>
</dbReference>
<dbReference type="EMBL" id="JAPOHD010000023">
    <property type="protein sequence ID" value="MCY1720898.1"/>
    <property type="molecule type" value="Genomic_DNA"/>
</dbReference>
<dbReference type="AlphaFoldDB" id="A0A9X3J5Y3"/>
<dbReference type="PANTHER" id="PTHR34512">
    <property type="entry name" value="CELL SURFACE PROTEIN"/>
    <property type="match status" value="1"/>
</dbReference>
<proteinExistence type="predicted"/>
<dbReference type="InterPro" id="IPR018391">
    <property type="entry name" value="PQQ_b-propeller_rpt"/>
</dbReference>
<keyword evidence="4" id="KW-1185">Reference proteome</keyword>
<name>A0A9X3J5Y3_9BACT</name>
<dbReference type="RefSeq" id="WP_343333231.1">
    <property type="nucleotide sequence ID" value="NZ_JAPOHD010000023.1"/>
</dbReference>
<dbReference type="Pfam" id="PF13360">
    <property type="entry name" value="PQQ_2"/>
    <property type="match status" value="3"/>
</dbReference>
<feature type="domain" description="Pyrrolo-quinoline quinone repeat" evidence="2">
    <location>
        <begin position="456"/>
        <end position="513"/>
    </location>
</feature>
<feature type="transmembrane region" description="Helical" evidence="1">
    <location>
        <begin position="87"/>
        <end position="106"/>
    </location>
</feature>
<reference evidence="3" key="1">
    <citation type="submission" date="2022-11" db="EMBL/GenBank/DDBJ databases">
        <title>Marilongibacter aestuarii gen. nov., sp. nov., isolated from tidal flat sediment.</title>
        <authorList>
            <person name="Jiayan W."/>
        </authorList>
    </citation>
    <scope>NUCLEOTIDE SEQUENCE</scope>
    <source>
        <strain evidence="3">Z1-6</strain>
    </source>
</reference>
<feature type="transmembrane region" description="Helical" evidence="1">
    <location>
        <begin position="127"/>
        <end position="150"/>
    </location>
</feature>